<sequence>MRTRRGGQLSPLHFDLEIERTARKNHARRRLGTRSFSHVSSSIEDVTHEPSGEVTGAVPFIPPISEFQFGSMSATGDAVSAPASTPSCTPPSVPPFQPQSTNPFTSAMSWGAPTRDGTPVTMQHTTISQPQSQPSQPPLIFKPQTISQTKPQQQYQPQPSQQQY</sequence>
<evidence type="ECO:0000313" key="2">
    <source>
        <dbReference type="Proteomes" id="UP001055811"/>
    </source>
</evidence>
<name>A0ACB9FBS1_CICIN</name>
<accession>A0ACB9FBS1</accession>
<evidence type="ECO:0000313" key="1">
    <source>
        <dbReference type="EMBL" id="KAI3768559.1"/>
    </source>
</evidence>
<dbReference type="EMBL" id="CM042011">
    <property type="protein sequence ID" value="KAI3768559.1"/>
    <property type="molecule type" value="Genomic_DNA"/>
</dbReference>
<gene>
    <name evidence="1" type="ORF">L2E82_19347</name>
</gene>
<dbReference type="Proteomes" id="UP001055811">
    <property type="component" value="Linkage Group LG03"/>
</dbReference>
<protein>
    <submittedName>
        <fullName evidence="1">Uncharacterized protein</fullName>
    </submittedName>
</protein>
<reference evidence="2" key="1">
    <citation type="journal article" date="2022" name="Mol. Ecol. Resour.">
        <title>The genomes of chicory, endive, great burdock and yacon provide insights into Asteraceae palaeo-polyploidization history and plant inulin production.</title>
        <authorList>
            <person name="Fan W."/>
            <person name="Wang S."/>
            <person name="Wang H."/>
            <person name="Wang A."/>
            <person name="Jiang F."/>
            <person name="Liu H."/>
            <person name="Zhao H."/>
            <person name="Xu D."/>
            <person name="Zhang Y."/>
        </authorList>
    </citation>
    <scope>NUCLEOTIDE SEQUENCE [LARGE SCALE GENOMIC DNA]</scope>
    <source>
        <strain evidence="2">cv. Punajuju</strain>
    </source>
</reference>
<organism evidence="1 2">
    <name type="scientific">Cichorium intybus</name>
    <name type="common">Chicory</name>
    <dbReference type="NCBI Taxonomy" id="13427"/>
    <lineage>
        <taxon>Eukaryota</taxon>
        <taxon>Viridiplantae</taxon>
        <taxon>Streptophyta</taxon>
        <taxon>Embryophyta</taxon>
        <taxon>Tracheophyta</taxon>
        <taxon>Spermatophyta</taxon>
        <taxon>Magnoliopsida</taxon>
        <taxon>eudicotyledons</taxon>
        <taxon>Gunneridae</taxon>
        <taxon>Pentapetalae</taxon>
        <taxon>asterids</taxon>
        <taxon>campanulids</taxon>
        <taxon>Asterales</taxon>
        <taxon>Asteraceae</taxon>
        <taxon>Cichorioideae</taxon>
        <taxon>Cichorieae</taxon>
        <taxon>Cichoriinae</taxon>
        <taxon>Cichorium</taxon>
    </lineage>
</organism>
<comment type="caution">
    <text evidence="1">The sequence shown here is derived from an EMBL/GenBank/DDBJ whole genome shotgun (WGS) entry which is preliminary data.</text>
</comment>
<proteinExistence type="predicted"/>
<reference evidence="1 2" key="2">
    <citation type="journal article" date="2022" name="Mol. Ecol. Resour.">
        <title>The genomes of chicory, endive, great burdock and yacon provide insights into Asteraceae paleo-polyploidization history and plant inulin production.</title>
        <authorList>
            <person name="Fan W."/>
            <person name="Wang S."/>
            <person name="Wang H."/>
            <person name="Wang A."/>
            <person name="Jiang F."/>
            <person name="Liu H."/>
            <person name="Zhao H."/>
            <person name="Xu D."/>
            <person name="Zhang Y."/>
        </authorList>
    </citation>
    <scope>NUCLEOTIDE SEQUENCE [LARGE SCALE GENOMIC DNA]</scope>
    <source>
        <strain evidence="2">cv. Punajuju</strain>
        <tissue evidence="1">Leaves</tissue>
    </source>
</reference>
<keyword evidence="2" id="KW-1185">Reference proteome</keyword>